<evidence type="ECO:0000259" key="2">
    <source>
        <dbReference type="Pfam" id="PF10469"/>
    </source>
</evidence>
<dbReference type="Gene3D" id="3.90.1140.10">
    <property type="entry name" value="Cyclic phosphodiesterase"/>
    <property type="match status" value="1"/>
</dbReference>
<evidence type="ECO:0000256" key="1">
    <source>
        <dbReference type="SAM" id="MobiDB-lite"/>
    </source>
</evidence>
<dbReference type="GO" id="GO:0005634">
    <property type="term" value="C:nucleus"/>
    <property type="evidence" value="ECO:0007669"/>
    <property type="project" value="TreeGrafter"/>
</dbReference>
<proteinExistence type="predicted"/>
<evidence type="ECO:0000313" key="4">
    <source>
        <dbReference type="Proteomes" id="UP000663841"/>
    </source>
</evidence>
<accession>A0A8H3C313</accession>
<dbReference type="InterPro" id="IPR009210">
    <property type="entry name" value="ASCC1"/>
</dbReference>
<dbReference type="GO" id="GO:0006307">
    <property type="term" value="P:DNA alkylation repair"/>
    <property type="evidence" value="ECO:0007669"/>
    <property type="project" value="InterPro"/>
</dbReference>
<dbReference type="EMBL" id="CAJMWW010000414">
    <property type="protein sequence ID" value="CAE6470475.1"/>
    <property type="molecule type" value="Genomic_DNA"/>
</dbReference>
<feature type="region of interest" description="Disordered" evidence="1">
    <location>
        <begin position="1"/>
        <end position="37"/>
    </location>
</feature>
<reference evidence="3" key="1">
    <citation type="submission" date="2021-01" db="EMBL/GenBank/DDBJ databases">
        <authorList>
            <person name="Kaushik A."/>
        </authorList>
    </citation>
    <scope>NUCLEOTIDE SEQUENCE</scope>
    <source>
        <strain evidence="3">AG3-T5</strain>
    </source>
</reference>
<feature type="domain" description="A-kinase anchor protein 7-like phosphoesterase" evidence="2">
    <location>
        <begin position="41"/>
        <end position="99"/>
    </location>
</feature>
<evidence type="ECO:0000313" key="3">
    <source>
        <dbReference type="EMBL" id="CAE6470475.1"/>
    </source>
</evidence>
<gene>
    <name evidence="3" type="ORF">RDB_LOCUS175431</name>
</gene>
<feature type="domain" description="A-kinase anchor protein 7-like phosphoesterase" evidence="2">
    <location>
        <begin position="122"/>
        <end position="279"/>
    </location>
</feature>
<feature type="compositionally biased region" description="Low complexity" evidence="1">
    <location>
        <begin position="19"/>
        <end position="34"/>
    </location>
</feature>
<dbReference type="InterPro" id="IPR019510">
    <property type="entry name" value="AKAP7-like_phosphoesterase"/>
</dbReference>
<organism evidence="3 4">
    <name type="scientific">Rhizoctonia solani</name>
    <dbReference type="NCBI Taxonomy" id="456999"/>
    <lineage>
        <taxon>Eukaryota</taxon>
        <taxon>Fungi</taxon>
        <taxon>Dikarya</taxon>
        <taxon>Basidiomycota</taxon>
        <taxon>Agaricomycotina</taxon>
        <taxon>Agaricomycetes</taxon>
        <taxon>Cantharellales</taxon>
        <taxon>Ceratobasidiaceae</taxon>
        <taxon>Rhizoctonia</taxon>
    </lineage>
</organism>
<dbReference type="AlphaFoldDB" id="A0A8H3C313"/>
<protein>
    <recommendedName>
        <fullName evidence="2">A-kinase anchor protein 7-like phosphoesterase domain-containing protein</fullName>
    </recommendedName>
</protein>
<dbReference type="PANTHER" id="PTHR13360:SF1">
    <property type="entry name" value="ACTIVATING SIGNAL COINTEGRATOR 1 COMPLEX SUBUNIT 1"/>
    <property type="match status" value="1"/>
</dbReference>
<name>A0A8H3C313_9AGAM</name>
<dbReference type="Pfam" id="PF10469">
    <property type="entry name" value="AKAP7_NLS"/>
    <property type="match status" value="2"/>
</dbReference>
<sequence length="287" mass="31821">MAGVVTRAGNSTGRRGDQAGSRRPWRGRGAPGRSFQVRERPTHFISVPLDHLQEFTLEISRFTDGLRTASPPITGLDPSIVISPRRLHLTLGVMSLTAEYNQVTEPQTDPSQERSMNEATPQKSIAAAQALLRSLKPDIESALQGQPLKLCLDEFAVMRRSPAGEADVMYIGPTATGINSGEHTRSVGVLEMVNRRFIEEGFITDRRPLKLHCTILNTSHRKPANNQSRQRIPFSMTQIEDSIAQNPHITGTLLSSENLLAVRELNICRMGSYDELGRYVRVGGIEW</sequence>
<dbReference type="PANTHER" id="PTHR13360">
    <property type="entry name" value="ACTIVATING SIGNAL COINTEGRATOR 1 COMPLEX SUBUNIT 1"/>
    <property type="match status" value="1"/>
</dbReference>
<dbReference type="GO" id="GO:0006355">
    <property type="term" value="P:regulation of DNA-templated transcription"/>
    <property type="evidence" value="ECO:0007669"/>
    <property type="project" value="TreeGrafter"/>
</dbReference>
<comment type="caution">
    <text evidence="3">The sequence shown here is derived from an EMBL/GenBank/DDBJ whole genome shotgun (WGS) entry which is preliminary data.</text>
</comment>
<dbReference type="Proteomes" id="UP000663841">
    <property type="component" value="Unassembled WGS sequence"/>
</dbReference>